<dbReference type="Proteomes" id="UP001058072">
    <property type="component" value="Chromosome"/>
</dbReference>
<dbReference type="Proteomes" id="UP001058016">
    <property type="component" value="Chromosome"/>
</dbReference>
<evidence type="ECO:0000313" key="3">
    <source>
        <dbReference type="EMBL" id="UUF08267.1"/>
    </source>
</evidence>
<dbReference type="RefSeq" id="WP_082704863.1">
    <property type="nucleotide sequence ID" value="NZ_CP071249.1"/>
</dbReference>
<dbReference type="InterPro" id="IPR011437">
    <property type="entry name" value="DUF1540"/>
</dbReference>
<evidence type="ECO:0000313" key="5">
    <source>
        <dbReference type="Proteomes" id="UP001058072"/>
    </source>
</evidence>
<dbReference type="AlphaFoldDB" id="A0A9Q9CPF6"/>
<dbReference type="EMBL" id="CP071249">
    <property type="protein sequence ID" value="UUF07040.1"/>
    <property type="molecule type" value="Genomic_DNA"/>
</dbReference>
<proteinExistence type="predicted"/>
<organism evidence="3 5">
    <name type="scientific">Turicibacter bilis</name>
    <dbReference type="NCBI Taxonomy" id="2735723"/>
    <lineage>
        <taxon>Bacteria</taxon>
        <taxon>Bacillati</taxon>
        <taxon>Bacillota</taxon>
        <taxon>Erysipelotrichia</taxon>
        <taxon>Erysipelotrichales</taxon>
        <taxon>Turicibacteraceae</taxon>
        <taxon>Turicibacter</taxon>
    </lineage>
</organism>
<evidence type="ECO:0000313" key="4">
    <source>
        <dbReference type="Proteomes" id="UP001058016"/>
    </source>
</evidence>
<reference evidence="3 4" key="1">
    <citation type="submission" date="2021-03" db="EMBL/GenBank/DDBJ databases">
        <title>Comparative Genomics and Metabolomics in the genus Turicibacter.</title>
        <authorList>
            <person name="Maki J."/>
            <person name="Looft T."/>
        </authorList>
    </citation>
    <scope>NUCLEOTIDE SEQUENCE</scope>
    <source>
        <strain evidence="3">ISU324</strain>
        <strain evidence="2 4">MMM721</strain>
    </source>
</reference>
<keyword evidence="4" id="KW-1185">Reference proteome</keyword>
<accession>A0A9Q9CPF6</accession>
<dbReference type="Pfam" id="PF07561">
    <property type="entry name" value="DUF1540"/>
    <property type="match status" value="1"/>
</dbReference>
<evidence type="ECO:0000313" key="2">
    <source>
        <dbReference type="EMBL" id="UUF07040.1"/>
    </source>
</evidence>
<feature type="domain" description="DUF1540" evidence="1">
    <location>
        <begin position="8"/>
        <end position="50"/>
    </location>
</feature>
<name>A0A9Q9CPF6_9FIRM</name>
<protein>
    <submittedName>
        <fullName evidence="3">DUF1540 domain-containing protein</fullName>
    </submittedName>
</protein>
<sequence length="53" mass="6092">MLDKNPSIKCNVSSCKFNNKNKHYCKLDTIKVGTHEKNPTQVECTDCQSFELE</sequence>
<evidence type="ECO:0000259" key="1">
    <source>
        <dbReference type="Pfam" id="PF07561"/>
    </source>
</evidence>
<dbReference type="EMBL" id="CP071250">
    <property type="protein sequence ID" value="UUF08267.1"/>
    <property type="molecule type" value="Genomic_DNA"/>
</dbReference>
<gene>
    <name evidence="2" type="ORF">J0J69_05975</name>
    <name evidence="3" type="ORF">J0J70_11935</name>
</gene>